<feature type="transmembrane region" description="Helical" evidence="7">
    <location>
        <begin position="186"/>
        <end position="207"/>
    </location>
</feature>
<evidence type="ECO:0000313" key="10">
    <source>
        <dbReference type="Proteomes" id="UP000799438"/>
    </source>
</evidence>
<keyword evidence="5 7" id="KW-0472">Membrane</keyword>
<accession>A0A6A6BET3</accession>
<evidence type="ECO:0000256" key="6">
    <source>
        <dbReference type="SAM" id="MobiDB-lite"/>
    </source>
</evidence>
<evidence type="ECO:0000313" key="9">
    <source>
        <dbReference type="EMBL" id="KAF2142679.1"/>
    </source>
</evidence>
<keyword evidence="3 7" id="KW-0812">Transmembrane</keyword>
<dbReference type="PROSITE" id="PS50850">
    <property type="entry name" value="MFS"/>
    <property type="match status" value="1"/>
</dbReference>
<keyword evidence="2" id="KW-0813">Transport</keyword>
<feature type="transmembrane region" description="Helical" evidence="7">
    <location>
        <begin position="358"/>
        <end position="385"/>
    </location>
</feature>
<gene>
    <name evidence="9" type="ORF">K452DRAFT_350960</name>
</gene>
<feature type="transmembrane region" description="Helical" evidence="7">
    <location>
        <begin position="248"/>
        <end position="270"/>
    </location>
</feature>
<dbReference type="InterPro" id="IPR036259">
    <property type="entry name" value="MFS_trans_sf"/>
</dbReference>
<reference evidence="9" key="1">
    <citation type="journal article" date="2020" name="Stud. Mycol.">
        <title>101 Dothideomycetes genomes: a test case for predicting lifestyles and emergence of pathogens.</title>
        <authorList>
            <person name="Haridas S."/>
            <person name="Albert R."/>
            <person name="Binder M."/>
            <person name="Bloem J."/>
            <person name="Labutti K."/>
            <person name="Salamov A."/>
            <person name="Andreopoulos B."/>
            <person name="Baker S."/>
            <person name="Barry K."/>
            <person name="Bills G."/>
            <person name="Bluhm B."/>
            <person name="Cannon C."/>
            <person name="Castanera R."/>
            <person name="Culley D."/>
            <person name="Daum C."/>
            <person name="Ezra D."/>
            <person name="Gonzalez J."/>
            <person name="Henrissat B."/>
            <person name="Kuo A."/>
            <person name="Liang C."/>
            <person name="Lipzen A."/>
            <person name="Lutzoni F."/>
            <person name="Magnuson J."/>
            <person name="Mondo S."/>
            <person name="Nolan M."/>
            <person name="Ohm R."/>
            <person name="Pangilinan J."/>
            <person name="Park H.-J."/>
            <person name="Ramirez L."/>
            <person name="Alfaro M."/>
            <person name="Sun H."/>
            <person name="Tritt A."/>
            <person name="Yoshinaga Y."/>
            <person name="Zwiers L.-H."/>
            <person name="Turgeon B."/>
            <person name="Goodwin S."/>
            <person name="Spatafora J."/>
            <person name="Crous P."/>
            <person name="Grigoriev I."/>
        </authorList>
    </citation>
    <scope>NUCLEOTIDE SEQUENCE</scope>
    <source>
        <strain evidence="9">CBS 121167</strain>
    </source>
</reference>
<keyword evidence="4 7" id="KW-1133">Transmembrane helix</keyword>
<evidence type="ECO:0000256" key="7">
    <source>
        <dbReference type="SAM" id="Phobius"/>
    </source>
</evidence>
<keyword evidence="10" id="KW-1185">Reference proteome</keyword>
<evidence type="ECO:0000256" key="1">
    <source>
        <dbReference type="ARBA" id="ARBA00004141"/>
    </source>
</evidence>
<dbReference type="AlphaFoldDB" id="A0A6A6BET3"/>
<dbReference type="InterPro" id="IPR010573">
    <property type="entry name" value="MFS_Str1/Tri12-like"/>
</dbReference>
<dbReference type="PANTHER" id="PTHR23501">
    <property type="entry name" value="MAJOR FACILITATOR SUPERFAMILY"/>
    <property type="match status" value="1"/>
</dbReference>
<dbReference type="SUPFAM" id="SSF103473">
    <property type="entry name" value="MFS general substrate transporter"/>
    <property type="match status" value="1"/>
</dbReference>
<organism evidence="9 10">
    <name type="scientific">Aplosporella prunicola CBS 121167</name>
    <dbReference type="NCBI Taxonomy" id="1176127"/>
    <lineage>
        <taxon>Eukaryota</taxon>
        <taxon>Fungi</taxon>
        <taxon>Dikarya</taxon>
        <taxon>Ascomycota</taxon>
        <taxon>Pezizomycotina</taxon>
        <taxon>Dothideomycetes</taxon>
        <taxon>Dothideomycetes incertae sedis</taxon>
        <taxon>Botryosphaeriales</taxon>
        <taxon>Aplosporellaceae</taxon>
        <taxon>Aplosporella</taxon>
    </lineage>
</organism>
<sequence length="537" mass="57065">MARLHHDADADTDNDRYAERQFVQDEEEHEKEEDEDKDRESRSGFASTPAPLSPIVSSSGADIETGQQGNNNGNSNDNDSEGEVEPVVTPKTWVVAMILSAGYGLSFWPIPAVSAVGELLVAEEFGEDVTAANWFVPAWTIAITVCFMICGSNTDVLGRRWFLVGGNLVCTVGHVIIATARSAHQMTAGLAVEGFGAACCQMAAFALPELLPNKWRHIAVVIADATIYVAVTVAPATARYAYESGAWQWNFGAPAVFQFLSFLGLYFLYFPPALPAGLPLRRALAEIDYPGIALFVLGAVPVLTGIVWAGIYTSSSNAHVVAPLTVGGVFLTHGWALHPLTPPRIFTASRGRDFTAPVLALTVANMFYYSSSILWPTMIAVQLAVPQGLRWQWQLTGAVFVTVLFGALLGLATPRNRGAMLAFVFVSQAGLGWALYLSIMLAQMGVEQRDLGISGGVAGAFRFAGGAVVTSVYRTILNKQLSHWTPRLISTTALSAGLPAAELPLLIQTLSSSLGGAVPAGTPPAVAAAATEALKQA</sequence>
<dbReference type="RefSeq" id="XP_033398391.1">
    <property type="nucleotide sequence ID" value="XM_033545687.1"/>
</dbReference>
<dbReference type="GO" id="GO:0005886">
    <property type="term" value="C:plasma membrane"/>
    <property type="evidence" value="ECO:0007669"/>
    <property type="project" value="TreeGrafter"/>
</dbReference>
<evidence type="ECO:0000256" key="5">
    <source>
        <dbReference type="ARBA" id="ARBA00023136"/>
    </source>
</evidence>
<dbReference type="PANTHER" id="PTHR23501:SF195">
    <property type="entry name" value="PEP5"/>
    <property type="match status" value="1"/>
</dbReference>
<feature type="compositionally biased region" description="Acidic residues" evidence="6">
    <location>
        <begin position="24"/>
        <end position="37"/>
    </location>
</feature>
<dbReference type="Proteomes" id="UP000799438">
    <property type="component" value="Unassembled WGS sequence"/>
</dbReference>
<feature type="transmembrane region" description="Helical" evidence="7">
    <location>
        <begin position="291"/>
        <end position="312"/>
    </location>
</feature>
<feature type="domain" description="Major facilitator superfamily (MFS) profile" evidence="8">
    <location>
        <begin position="95"/>
        <end position="514"/>
    </location>
</feature>
<feature type="region of interest" description="Disordered" evidence="6">
    <location>
        <begin position="1"/>
        <end position="85"/>
    </location>
</feature>
<feature type="transmembrane region" description="Helical" evidence="7">
    <location>
        <begin position="93"/>
        <end position="111"/>
    </location>
</feature>
<dbReference type="OrthoDB" id="4161376at2759"/>
<feature type="transmembrane region" description="Helical" evidence="7">
    <location>
        <begin position="318"/>
        <end position="337"/>
    </location>
</feature>
<feature type="transmembrane region" description="Helical" evidence="7">
    <location>
        <begin position="451"/>
        <end position="473"/>
    </location>
</feature>
<dbReference type="EMBL" id="ML995484">
    <property type="protein sequence ID" value="KAF2142679.1"/>
    <property type="molecule type" value="Genomic_DNA"/>
</dbReference>
<feature type="transmembrane region" description="Helical" evidence="7">
    <location>
        <begin position="219"/>
        <end position="242"/>
    </location>
</feature>
<dbReference type="Pfam" id="PF06609">
    <property type="entry name" value="TRI12"/>
    <property type="match status" value="2"/>
</dbReference>
<proteinExistence type="predicted"/>
<evidence type="ECO:0000256" key="3">
    <source>
        <dbReference type="ARBA" id="ARBA00022692"/>
    </source>
</evidence>
<feature type="transmembrane region" description="Helical" evidence="7">
    <location>
        <begin position="391"/>
        <end position="412"/>
    </location>
</feature>
<feature type="transmembrane region" description="Helical" evidence="7">
    <location>
        <begin position="419"/>
        <end position="439"/>
    </location>
</feature>
<evidence type="ECO:0000256" key="2">
    <source>
        <dbReference type="ARBA" id="ARBA00022448"/>
    </source>
</evidence>
<evidence type="ECO:0000259" key="8">
    <source>
        <dbReference type="PROSITE" id="PS50850"/>
    </source>
</evidence>
<protein>
    <recommendedName>
        <fullName evidence="8">Major facilitator superfamily (MFS) profile domain-containing protein</fullName>
    </recommendedName>
</protein>
<dbReference type="GO" id="GO:0022857">
    <property type="term" value="F:transmembrane transporter activity"/>
    <property type="evidence" value="ECO:0007669"/>
    <property type="project" value="InterPro"/>
</dbReference>
<dbReference type="Gene3D" id="1.20.1250.20">
    <property type="entry name" value="MFS general substrate transporter like domains"/>
    <property type="match status" value="1"/>
</dbReference>
<feature type="transmembrane region" description="Helical" evidence="7">
    <location>
        <begin position="131"/>
        <end position="149"/>
    </location>
</feature>
<dbReference type="InterPro" id="IPR020846">
    <property type="entry name" value="MFS_dom"/>
</dbReference>
<feature type="compositionally biased region" description="Low complexity" evidence="6">
    <location>
        <begin position="66"/>
        <end position="77"/>
    </location>
</feature>
<name>A0A6A6BET3_9PEZI</name>
<feature type="transmembrane region" description="Helical" evidence="7">
    <location>
        <begin position="161"/>
        <end position="180"/>
    </location>
</feature>
<comment type="subcellular location">
    <subcellularLocation>
        <location evidence="1">Membrane</location>
        <topology evidence="1">Multi-pass membrane protein</topology>
    </subcellularLocation>
</comment>
<dbReference type="GeneID" id="54303195"/>
<feature type="compositionally biased region" description="Basic and acidic residues" evidence="6">
    <location>
        <begin position="1"/>
        <end position="23"/>
    </location>
</feature>
<evidence type="ECO:0000256" key="4">
    <source>
        <dbReference type="ARBA" id="ARBA00022989"/>
    </source>
</evidence>